<gene>
    <name evidence="2" type="ORF">H9L06_02570</name>
</gene>
<keyword evidence="1" id="KW-0732">Signal</keyword>
<keyword evidence="2" id="KW-0413">Isomerase</keyword>
<reference evidence="2 3" key="1">
    <citation type="submission" date="2020-08" db="EMBL/GenBank/DDBJ databases">
        <title>Genome sequence of Leucobacter denitrificans KACC 14055T.</title>
        <authorList>
            <person name="Hyun D.-W."/>
            <person name="Bae J.-W."/>
        </authorList>
    </citation>
    <scope>NUCLEOTIDE SEQUENCE [LARGE SCALE GENOMIC DNA]</scope>
    <source>
        <strain evidence="2 3">KACC 14055</strain>
    </source>
</reference>
<organism evidence="2 3">
    <name type="scientific">Leucobacter denitrificans</name>
    <dbReference type="NCBI Taxonomy" id="683042"/>
    <lineage>
        <taxon>Bacteria</taxon>
        <taxon>Bacillati</taxon>
        <taxon>Actinomycetota</taxon>
        <taxon>Actinomycetes</taxon>
        <taxon>Micrococcales</taxon>
        <taxon>Microbacteriaceae</taxon>
        <taxon>Leucobacter</taxon>
    </lineage>
</organism>
<protein>
    <submittedName>
        <fullName evidence="2">Peptidylprolyl isomerase</fullName>
    </submittedName>
</protein>
<feature type="chain" id="PRO_5028922457" evidence="1">
    <location>
        <begin position="28"/>
        <end position="311"/>
    </location>
</feature>
<proteinExistence type="predicted"/>
<keyword evidence="3" id="KW-1185">Reference proteome</keyword>
<evidence type="ECO:0000256" key="1">
    <source>
        <dbReference type="SAM" id="SignalP"/>
    </source>
</evidence>
<dbReference type="EMBL" id="CP060716">
    <property type="protein sequence ID" value="QNN63251.1"/>
    <property type="molecule type" value="Genomic_DNA"/>
</dbReference>
<dbReference type="PROSITE" id="PS51257">
    <property type="entry name" value="PROKAR_LIPOPROTEIN"/>
    <property type="match status" value="1"/>
</dbReference>
<sequence>MLRRIVPAVFATAIVAVSLTACSSSDAVEVNRGDCTAMLGAGAVTENVVLLGGYGEDPQISIPAETEITVTQRSIVDSSGAVSGTRVADEGSLVSVNYALYDQQTGEQLIQSDGFGNGDSNEFFIISAEAANPLSEALRCTVAGERVVLAISPGDAAGLSQQLGGTEDAGVIAVFDVSDVSGQSVEGRALGLPNGFPAVVTDANGQPGVVLPPRDAPVGSTSAVRIAGDGAEVHADSRVLVQVLIVGWDGNIVSNTWGQSGPQMLQGEEEATAGGVNFRSELTGKKAGSQVVITEGGDDARVIVVDILAVG</sequence>
<dbReference type="KEGG" id="ldn:H9L06_02570"/>
<dbReference type="Proteomes" id="UP000515934">
    <property type="component" value="Chromosome"/>
</dbReference>
<accession>A0A7G9S5X6</accession>
<name>A0A7G9S5X6_9MICO</name>
<dbReference type="AlphaFoldDB" id="A0A7G9S5X6"/>
<dbReference type="GO" id="GO:0016853">
    <property type="term" value="F:isomerase activity"/>
    <property type="evidence" value="ECO:0007669"/>
    <property type="project" value="UniProtKB-KW"/>
</dbReference>
<dbReference type="RefSeq" id="WP_187555718.1">
    <property type="nucleotide sequence ID" value="NZ_CP060716.1"/>
</dbReference>
<feature type="signal peptide" evidence="1">
    <location>
        <begin position="1"/>
        <end position="27"/>
    </location>
</feature>
<evidence type="ECO:0000313" key="2">
    <source>
        <dbReference type="EMBL" id="QNN63251.1"/>
    </source>
</evidence>
<evidence type="ECO:0000313" key="3">
    <source>
        <dbReference type="Proteomes" id="UP000515934"/>
    </source>
</evidence>